<evidence type="ECO:0000313" key="3">
    <source>
        <dbReference type="Proteomes" id="UP000821837"/>
    </source>
</evidence>
<dbReference type="AlphaFoldDB" id="A0A9D4PR81"/>
<reference evidence="2" key="2">
    <citation type="submission" date="2021-09" db="EMBL/GenBank/DDBJ databases">
        <authorList>
            <person name="Jia N."/>
            <person name="Wang J."/>
            <person name="Shi W."/>
            <person name="Du L."/>
            <person name="Sun Y."/>
            <person name="Zhan W."/>
            <person name="Jiang J."/>
            <person name="Wang Q."/>
            <person name="Zhang B."/>
            <person name="Ji P."/>
            <person name="Sakyi L.B."/>
            <person name="Cui X."/>
            <person name="Yuan T."/>
            <person name="Jiang B."/>
            <person name="Yang W."/>
            <person name="Lam T.T.-Y."/>
            <person name="Chang Q."/>
            <person name="Ding S."/>
            <person name="Wang X."/>
            <person name="Zhu J."/>
            <person name="Ruan X."/>
            <person name="Zhao L."/>
            <person name="Wei J."/>
            <person name="Que T."/>
            <person name="Du C."/>
            <person name="Cheng J."/>
            <person name="Dai P."/>
            <person name="Han X."/>
            <person name="Huang E."/>
            <person name="Gao Y."/>
            <person name="Liu J."/>
            <person name="Shao H."/>
            <person name="Ye R."/>
            <person name="Li L."/>
            <person name="Wei W."/>
            <person name="Wang X."/>
            <person name="Wang C."/>
            <person name="Huo Q."/>
            <person name="Li W."/>
            <person name="Guo W."/>
            <person name="Chen H."/>
            <person name="Chen S."/>
            <person name="Zhou L."/>
            <person name="Zhou L."/>
            <person name="Ni X."/>
            <person name="Tian J."/>
            <person name="Zhou Y."/>
            <person name="Sheng Y."/>
            <person name="Liu T."/>
            <person name="Pan Y."/>
            <person name="Xia L."/>
            <person name="Li J."/>
            <person name="Zhao F."/>
            <person name="Cao W."/>
        </authorList>
    </citation>
    <scope>NUCLEOTIDE SEQUENCE</scope>
    <source>
        <strain evidence="2">Rsan-2018</strain>
        <tissue evidence="2">Larvae</tissue>
    </source>
</reference>
<protein>
    <recommendedName>
        <fullName evidence="1">Methyltransferase type 11 domain-containing protein</fullName>
    </recommendedName>
</protein>
<reference evidence="2" key="1">
    <citation type="journal article" date="2020" name="Cell">
        <title>Large-Scale Comparative Analyses of Tick Genomes Elucidate Their Genetic Diversity and Vector Capacities.</title>
        <authorList>
            <consortium name="Tick Genome and Microbiome Consortium (TIGMIC)"/>
            <person name="Jia N."/>
            <person name="Wang J."/>
            <person name="Shi W."/>
            <person name="Du L."/>
            <person name="Sun Y."/>
            <person name="Zhan W."/>
            <person name="Jiang J.F."/>
            <person name="Wang Q."/>
            <person name="Zhang B."/>
            <person name="Ji P."/>
            <person name="Bell-Sakyi L."/>
            <person name="Cui X.M."/>
            <person name="Yuan T.T."/>
            <person name="Jiang B.G."/>
            <person name="Yang W.F."/>
            <person name="Lam T.T."/>
            <person name="Chang Q.C."/>
            <person name="Ding S.J."/>
            <person name="Wang X.J."/>
            <person name="Zhu J.G."/>
            <person name="Ruan X.D."/>
            <person name="Zhao L."/>
            <person name="Wei J.T."/>
            <person name="Ye R.Z."/>
            <person name="Que T.C."/>
            <person name="Du C.H."/>
            <person name="Zhou Y.H."/>
            <person name="Cheng J.X."/>
            <person name="Dai P.F."/>
            <person name="Guo W.B."/>
            <person name="Han X.H."/>
            <person name="Huang E.J."/>
            <person name="Li L.F."/>
            <person name="Wei W."/>
            <person name="Gao Y.C."/>
            <person name="Liu J.Z."/>
            <person name="Shao H.Z."/>
            <person name="Wang X."/>
            <person name="Wang C.C."/>
            <person name="Yang T.C."/>
            <person name="Huo Q.B."/>
            <person name="Li W."/>
            <person name="Chen H.Y."/>
            <person name="Chen S.E."/>
            <person name="Zhou L.G."/>
            <person name="Ni X.B."/>
            <person name="Tian J.H."/>
            <person name="Sheng Y."/>
            <person name="Liu T."/>
            <person name="Pan Y.S."/>
            <person name="Xia L.Y."/>
            <person name="Li J."/>
            <person name="Zhao F."/>
            <person name="Cao W.C."/>
        </authorList>
    </citation>
    <scope>NUCLEOTIDE SEQUENCE</scope>
    <source>
        <strain evidence="2">Rsan-2018</strain>
    </source>
</reference>
<sequence length="177" mass="20413">MGQCRESNAQLLDTFRNAFAPTLTSNTDASDDTLRAPRFIDIGCGTGNFTINYLLPRCSSQCQELLGVDNSPEMLEYARIHHSHENIRYEHLDIVEGDVDKFVTQHGLFARVFSFYLMHWITDRARAMRNIEKLMEPGAECFIVFENCIPMFEVLMALAESPRWKKYAEVVIFTTYN</sequence>
<feature type="domain" description="Methyltransferase type 11" evidence="1">
    <location>
        <begin position="40"/>
        <end position="143"/>
    </location>
</feature>
<evidence type="ECO:0000313" key="2">
    <source>
        <dbReference type="EMBL" id="KAH7951644.1"/>
    </source>
</evidence>
<dbReference type="GO" id="GO:0008757">
    <property type="term" value="F:S-adenosylmethionine-dependent methyltransferase activity"/>
    <property type="evidence" value="ECO:0007669"/>
    <property type="project" value="InterPro"/>
</dbReference>
<dbReference type="Gene3D" id="3.40.50.150">
    <property type="entry name" value="Vaccinia Virus protein VP39"/>
    <property type="match status" value="1"/>
</dbReference>
<proteinExistence type="predicted"/>
<dbReference type="InterPro" id="IPR013216">
    <property type="entry name" value="Methyltransf_11"/>
</dbReference>
<dbReference type="CDD" id="cd02440">
    <property type="entry name" value="AdoMet_MTases"/>
    <property type="match status" value="1"/>
</dbReference>
<evidence type="ECO:0000259" key="1">
    <source>
        <dbReference type="Pfam" id="PF08241"/>
    </source>
</evidence>
<comment type="caution">
    <text evidence="2">The sequence shown here is derived from an EMBL/GenBank/DDBJ whole genome shotgun (WGS) entry which is preliminary data.</text>
</comment>
<dbReference type="VEuPathDB" id="VectorBase:RSAN_056278"/>
<dbReference type="PANTHER" id="PTHR43861">
    <property type="entry name" value="TRANS-ACONITATE 2-METHYLTRANSFERASE-RELATED"/>
    <property type="match status" value="1"/>
</dbReference>
<keyword evidence="3" id="KW-1185">Reference proteome</keyword>
<dbReference type="PANTHER" id="PTHR43861:SF1">
    <property type="entry name" value="TRANS-ACONITATE 2-METHYLTRANSFERASE"/>
    <property type="match status" value="1"/>
</dbReference>
<dbReference type="Pfam" id="PF08241">
    <property type="entry name" value="Methyltransf_11"/>
    <property type="match status" value="1"/>
</dbReference>
<dbReference type="Proteomes" id="UP000821837">
    <property type="component" value="Chromosome 5"/>
</dbReference>
<dbReference type="SUPFAM" id="SSF53335">
    <property type="entry name" value="S-adenosyl-L-methionine-dependent methyltransferases"/>
    <property type="match status" value="1"/>
</dbReference>
<gene>
    <name evidence="2" type="ORF">HPB52_011040</name>
</gene>
<name>A0A9D4PR81_RHISA</name>
<organism evidence="2 3">
    <name type="scientific">Rhipicephalus sanguineus</name>
    <name type="common">Brown dog tick</name>
    <name type="synonym">Ixodes sanguineus</name>
    <dbReference type="NCBI Taxonomy" id="34632"/>
    <lineage>
        <taxon>Eukaryota</taxon>
        <taxon>Metazoa</taxon>
        <taxon>Ecdysozoa</taxon>
        <taxon>Arthropoda</taxon>
        <taxon>Chelicerata</taxon>
        <taxon>Arachnida</taxon>
        <taxon>Acari</taxon>
        <taxon>Parasitiformes</taxon>
        <taxon>Ixodida</taxon>
        <taxon>Ixodoidea</taxon>
        <taxon>Ixodidae</taxon>
        <taxon>Rhipicephalinae</taxon>
        <taxon>Rhipicephalus</taxon>
        <taxon>Rhipicephalus</taxon>
    </lineage>
</organism>
<accession>A0A9D4PR81</accession>
<dbReference type="EMBL" id="JABSTV010001251">
    <property type="protein sequence ID" value="KAH7951644.1"/>
    <property type="molecule type" value="Genomic_DNA"/>
</dbReference>
<dbReference type="InterPro" id="IPR029063">
    <property type="entry name" value="SAM-dependent_MTases_sf"/>
</dbReference>